<dbReference type="Proteomes" id="UP001610563">
    <property type="component" value="Unassembled WGS sequence"/>
</dbReference>
<evidence type="ECO:0000313" key="2">
    <source>
        <dbReference type="EMBL" id="KAL2783459.1"/>
    </source>
</evidence>
<accession>A0ABR4FJN3</accession>
<evidence type="ECO:0000313" key="3">
    <source>
        <dbReference type="Proteomes" id="UP001610563"/>
    </source>
</evidence>
<keyword evidence="1" id="KW-0732">Signal</keyword>
<evidence type="ECO:0000256" key="1">
    <source>
        <dbReference type="SAM" id="SignalP"/>
    </source>
</evidence>
<comment type="caution">
    <text evidence="2">The sequence shown here is derived from an EMBL/GenBank/DDBJ whole genome shotgun (WGS) entry which is preliminary data.</text>
</comment>
<gene>
    <name evidence="2" type="ORF">BJX66DRAFT_344915</name>
</gene>
<dbReference type="EMBL" id="JBFTWV010000234">
    <property type="protein sequence ID" value="KAL2783459.1"/>
    <property type="molecule type" value="Genomic_DNA"/>
</dbReference>
<sequence length="109" mass="11447">MKVFTSVISGVALASLGAASPQGTTAFQVTIYDAPNFQGQGQTFLADGSTCHSIFPWIESVLIPAGEFVYCQLFDKPDCLGEGGDVIVASHPVFTTEQIYPGIICGVLS</sequence>
<organism evidence="2 3">
    <name type="scientific">Aspergillus keveii</name>
    <dbReference type="NCBI Taxonomy" id="714993"/>
    <lineage>
        <taxon>Eukaryota</taxon>
        <taxon>Fungi</taxon>
        <taxon>Dikarya</taxon>
        <taxon>Ascomycota</taxon>
        <taxon>Pezizomycotina</taxon>
        <taxon>Eurotiomycetes</taxon>
        <taxon>Eurotiomycetidae</taxon>
        <taxon>Eurotiales</taxon>
        <taxon>Aspergillaceae</taxon>
        <taxon>Aspergillus</taxon>
        <taxon>Aspergillus subgen. Nidulantes</taxon>
    </lineage>
</organism>
<keyword evidence="3" id="KW-1185">Reference proteome</keyword>
<dbReference type="SUPFAM" id="SSF49695">
    <property type="entry name" value="gamma-Crystallin-like"/>
    <property type="match status" value="1"/>
</dbReference>
<feature type="chain" id="PRO_5045163727" evidence="1">
    <location>
        <begin position="27"/>
        <end position="109"/>
    </location>
</feature>
<dbReference type="InterPro" id="IPR011024">
    <property type="entry name" value="G_crystallin-like"/>
</dbReference>
<name>A0ABR4FJN3_9EURO</name>
<reference evidence="2 3" key="1">
    <citation type="submission" date="2024-07" db="EMBL/GenBank/DDBJ databases">
        <title>Section-level genome sequencing and comparative genomics of Aspergillus sections Usti and Cavernicolus.</title>
        <authorList>
            <consortium name="Lawrence Berkeley National Laboratory"/>
            <person name="Nybo J.L."/>
            <person name="Vesth T.C."/>
            <person name="Theobald S."/>
            <person name="Frisvad J.C."/>
            <person name="Larsen T.O."/>
            <person name="Kjaerboelling I."/>
            <person name="Rothschild-Mancinelli K."/>
            <person name="Lyhne E.K."/>
            <person name="Kogle M.E."/>
            <person name="Barry K."/>
            <person name="Clum A."/>
            <person name="Na H."/>
            <person name="Ledsgaard L."/>
            <person name="Lin J."/>
            <person name="Lipzen A."/>
            <person name="Kuo A."/>
            <person name="Riley R."/>
            <person name="Mondo S."/>
            <person name="Labutti K."/>
            <person name="Haridas S."/>
            <person name="Pangalinan J."/>
            <person name="Salamov A.A."/>
            <person name="Simmons B.A."/>
            <person name="Magnuson J.K."/>
            <person name="Chen J."/>
            <person name="Drula E."/>
            <person name="Henrissat B."/>
            <person name="Wiebenga A."/>
            <person name="Lubbers R.J."/>
            <person name="Gomes A.C."/>
            <person name="Makela M.R."/>
            <person name="Stajich J."/>
            <person name="Grigoriev I.V."/>
            <person name="Mortensen U.H."/>
            <person name="De Vries R.P."/>
            <person name="Baker S.E."/>
            <person name="Andersen M.R."/>
        </authorList>
    </citation>
    <scope>NUCLEOTIDE SEQUENCE [LARGE SCALE GENOMIC DNA]</scope>
    <source>
        <strain evidence="2 3">CBS 209.92</strain>
    </source>
</reference>
<protein>
    <submittedName>
        <fullName evidence="2">Uncharacterized protein</fullName>
    </submittedName>
</protein>
<feature type="signal peptide" evidence="1">
    <location>
        <begin position="1"/>
        <end position="26"/>
    </location>
</feature>
<proteinExistence type="predicted"/>